<gene>
    <name evidence="1" type="ORF">EP47_03895</name>
</gene>
<dbReference type="RefSeq" id="WP_035886860.1">
    <property type="nucleotide sequence ID" value="NZ_JNCF01000003.1"/>
</dbReference>
<comment type="caution">
    <text evidence="1">The sequence shown here is derived from an EMBL/GenBank/DDBJ whole genome shotgun (WGS) entry which is preliminary data.</text>
</comment>
<sequence length="576" mass="65270">MPSSKDKIREDLETLILSKYTLPPKQFAEEEIAVKQTIQKLLLVLGQPENQISMLPSISVESIENMTRRGQLTLVANNLDDNFLRSIEGVLKKTNIEFQKDGEKIVLSNLYNRCKKDLIAEKGKEPNFGDVLLRMYTEDSPFYKKLNAIVGGYNDPTTTTDSEKKLALLLNVAIHKAGLNKRKFEVQQTPDELYRGQSFGLDNFVKKFERTKELQTQGKLTTLSPEELAEINVVDIVGKKIASTSTDLQVTSDFATKSGVVIHIKNPEQLADFYNVANISKFANEEEFISRIPDDIAIIPIDITKDVSGVSHIEVVCIHSENVLLHNSTRMNDIRDSLRNYIKNEIYQSSGYFTPYFFSDTLNQIQKEIMEKLVMIVNESEALNINQQDKFLEIALTTLAELYKTTPTTYPKERFDVINSMLQEYAAVVADLKVVHGIYDSKEIIAQEQEKLNANLAGKRIWVASIAGKPVDVMITPIKSDLNKLLDPASSSADIRQAANNILESIKTNVDIEKKFPMLRDSMNDVIISLDKIEKHQQILKESQVQPTVVFKSQLRQIKSQEPEMENIESNTYKPN</sequence>
<name>A0A0A2SSU5_9GAMM</name>
<organism evidence="1 2">
    <name type="scientific">Legionella norrlandica</name>
    <dbReference type="NCBI Taxonomy" id="1498499"/>
    <lineage>
        <taxon>Bacteria</taxon>
        <taxon>Pseudomonadati</taxon>
        <taxon>Pseudomonadota</taxon>
        <taxon>Gammaproteobacteria</taxon>
        <taxon>Legionellales</taxon>
        <taxon>Legionellaceae</taxon>
        <taxon>Legionella</taxon>
    </lineage>
</organism>
<dbReference type="Proteomes" id="UP000054422">
    <property type="component" value="Unassembled WGS sequence"/>
</dbReference>
<reference evidence="1 2" key="1">
    <citation type="submission" date="2014-05" db="EMBL/GenBank/DDBJ databases">
        <authorList>
            <person name="Rizzardi K."/>
            <person name="Winiecka-Krusnell J."/>
            <person name="Ramliden M."/>
            <person name="Alm E."/>
            <person name="Andersson S."/>
            <person name="Byfors S."/>
        </authorList>
    </citation>
    <scope>NUCLEOTIDE SEQUENCE [LARGE SCALE GENOMIC DNA]</scope>
    <source>
        <strain evidence="1 2">LEGN</strain>
    </source>
</reference>
<evidence type="ECO:0000313" key="2">
    <source>
        <dbReference type="Proteomes" id="UP000054422"/>
    </source>
</evidence>
<proteinExistence type="predicted"/>
<dbReference type="STRING" id="1498499.EP47_03895"/>
<dbReference type="AlphaFoldDB" id="A0A0A2SSU5"/>
<keyword evidence="2" id="KW-1185">Reference proteome</keyword>
<accession>A0A0A2SSU5</accession>
<dbReference type="EMBL" id="JNCF01000003">
    <property type="protein sequence ID" value="KGP64205.1"/>
    <property type="molecule type" value="Genomic_DNA"/>
</dbReference>
<protein>
    <submittedName>
        <fullName evidence="1">Uncharacterized protein</fullName>
    </submittedName>
</protein>
<evidence type="ECO:0000313" key="1">
    <source>
        <dbReference type="EMBL" id="KGP64205.1"/>
    </source>
</evidence>